<reference evidence="3" key="1">
    <citation type="submission" date="2013-03" db="EMBL/GenBank/DDBJ databases">
        <title>Genome sequence of Chthonomonas calidirosea, the first sequenced genome from the Armatimonadetes phylum (formally candidate division OP10).</title>
        <authorList>
            <person name="Lee K.C.Y."/>
            <person name="Morgan X.C."/>
            <person name="Dunfield P.F."/>
            <person name="Tamas I."/>
            <person name="Houghton K.M."/>
            <person name="Vyssotski M."/>
            <person name="Ryan J.L.J."/>
            <person name="Lagutin K."/>
            <person name="McDonald I.R."/>
            <person name="Stott M.B."/>
        </authorList>
    </citation>
    <scope>NUCLEOTIDE SEQUENCE [LARGE SCALE GENOMIC DNA]</scope>
    <source>
        <strain evidence="3">DSM 23976 / ICMP 18418 / T49</strain>
    </source>
</reference>
<dbReference type="PATRIC" id="fig|1303518.3.peg.2014"/>
<evidence type="ECO:0008006" key="4">
    <source>
        <dbReference type="Google" id="ProtNLM"/>
    </source>
</evidence>
<feature type="region of interest" description="Disordered" evidence="1">
    <location>
        <begin position="531"/>
        <end position="553"/>
    </location>
</feature>
<dbReference type="EMBL" id="HF951689">
    <property type="protein sequence ID" value="CCW35765.1"/>
    <property type="molecule type" value="Genomic_DNA"/>
</dbReference>
<dbReference type="Proteomes" id="UP000014227">
    <property type="component" value="Chromosome I"/>
</dbReference>
<name>S0EVF5_CHTCT</name>
<protein>
    <recommendedName>
        <fullName evidence="4">Organic solvent tolerance-like N-terminal domain-containing protein</fullName>
    </recommendedName>
</protein>
<gene>
    <name evidence="2" type="ORF">CCALI_01958</name>
</gene>
<proteinExistence type="predicted"/>
<organism evidence="2 3">
    <name type="scientific">Chthonomonas calidirosea (strain DSM 23976 / ICMP 18418 / T49)</name>
    <dbReference type="NCBI Taxonomy" id="1303518"/>
    <lineage>
        <taxon>Bacteria</taxon>
        <taxon>Bacillati</taxon>
        <taxon>Armatimonadota</taxon>
        <taxon>Chthonomonadia</taxon>
        <taxon>Chthonomonadales</taxon>
        <taxon>Chthonomonadaceae</taxon>
        <taxon>Chthonomonas</taxon>
    </lineage>
</organism>
<dbReference type="AlphaFoldDB" id="S0EVF5"/>
<sequence>MKFGCLYQGRPLGATLFASLLIGGATMVRAQQPSTSAQLPVSIGDIRISHFSAFRTNLRQLRNFVVSGKNIVVATTDPNRPLRFYLIVNGVVGHAIGPKGSEVEVELEGPIQFRVVRKEGQEQRTLEGTAGHARYNEQTQQLLLSAGVTAKLLDPSRLEGPATIQVDSAVVATDKSGRIQLSGRANADSLTFVPKMAAPKGGAAPRHRLGPVQVSAFTRADVDLPRAVQLSGAPVQVAFEDVVTKAKGLLSADLLEAYFAQNRLAEIRGQGEVHFHGTEPDTQNRLMVLDGRADRAHYEAASSEVSLENVVGTLQIPQKLQGPASIQAARLVAHLGRTTSYLFYGEAGRDSLTFSPKPSALPVTQGQQARPISLGTVEVNGFQQGEFVPGKRFQVEGKALVLQTSEPDTGFESRIESEKIEGTLSPTNEVVQMATQGEVQCRFSRPYHPPNTASNPPQPGDGKEIVEAKAASLVYTNTAQTSEVVLQGPAQITAQSPALAGPVRYLGVRGDTISWNLRNDDLVMNSPNSTARLEAVVPSPTSPKQKKAQGKRP</sequence>
<evidence type="ECO:0000313" key="3">
    <source>
        <dbReference type="Proteomes" id="UP000014227"/>
    </source>
</evidence>
<dbReference type="InParanoid" id="S0EVF5"/>
<accession>S0EVF5</accession>
<keyword evidence="3" id="KW-1185">Reference proteome</keyword>
<dbReference type="KEGG" id="ccz:CCALI_01958"/>
<evidence type="ECO:0000313" key="2">
    <source>
        <dbReference type="EMBL" id="CCW35765.1"/>
    </source>
</evidence>
<dbReference type="STRING" id="454171.CP488_02134"/>
<evidence type="ECO:0000256" key="1">
    <source>
        <dbReference type="SAM" id="MobiDB-lite"/>
    </source>
</evidence>
<dbReference type="HOGENOM" id="CLU_492362_0_0_0"/>
<feature type="compositionally biased region" description="Basic residues" evidence="1">
    <location>
        <begin position="544"/>
        <end position="553"/>
    </location>
</feature>